<dbReference type="SMR" id="A0A0H3G058"/>
<dbReference type="HAMAP" id="MF_00176">
    <property type="entry name" value="Ser_tRNA_synth_type1"/>
    <property type="match status" value="1"/>
</dbReference>
<evidence type="ECO:0000256" key="3">
    <source>
        <dbReference type="ARBA" id="ARBA00010728"/>
    </source>
</evidence>
<evidence type="ECO:0000256" key="12">
    <source>
        <dbReference type="HAMAP-Rule" id="MF_00176"/>
    </source>
</evidence>
<keyword evidence="6 12" id="KW-0547">Nucleotide-binding</keyword>
<dbReference type="Pfam" id="PF00587">
    <property type="entry name" value="tRNA-synt_2b"/>
    <property type="match status" value="1"/>
</dbReference>
<feature type="binding site" evidence="13">
    <location>
        <position position="382"/>
    </location>
    <ligand>
        <name>L-serine</name>
        <dbReference type="ChEBI" id="CHEBI:33384"/>
    </ligand>
</feature>
<evidence type="ECO:0000256" key="10">
    <source>
        <dbReference type="ARBA" id="ARBA00047929"/>
    </source>
</evidence>
<evidence type="ECO:0000313" key="18">
    <source>
        <dbReference type="Proteomes" id="UP000001494"/>
    </source>
</evidence>
<comment type="subunit">
    <text evidence="12">Homodimer. The tRNA molecule binds across the dimer.</text>
</comment>
<dbReference type="PANTHER" id="PTHR43697:SF1">
    <property type="entry name" value="SERINE--TRNA LIGASE"/>
    <property type="match status" value="1"/>
</dbReference>
<dbReference type="NCBIfam" id="TIGR00414">
    <property type="entry name" value="serS"/>
    <property type="match status" value="1"/>
</dbReference>
<comment type="similarity">
    <text evidence="3 12">Belongs to the class-II aminoacyl-tRNA synthetase family. Type-1 seryl-tRNA synthetase subfamily.</text>
</comment>
<evidence type="ECO:0000256" key="13">
    <source>
        <dbReference type="PIRSR" id="PIRSR001529-1"/>
    </source>
</evidence>
<dbReference type="SUPFAM" id="SSF46589">
    <property type="entry name" value="tRNA-binding arm"/>
    <property type="match status" value="1"/>
</dbReference>
<comment type="pathway">
    <text evidence="2 12">Aminoacyl-tRNA biosynthesis; selenocysteinyl-tRNA(Sec) biosynthesis; L-seryl-tRNA(Sec) from L-serine and tRNA(Sec): step 1/1.</text>
</comment>
<evidence type="ECO:0000256" key="8">
    <source>
        <dbReference type="ARBA" id="ARBA00022917"/>
    </source>
</evidence>
<dbReference type="InterPro" id="IPR002314">
    <property type="entry name" value="aa-tRNA-synt_IIb"/>
</dbReference>
<comment type="subcellular location">
    <subcellularLocation>
        <location evidence="1 12">Cytoplasm</location>
    </subcellularLocation>
</comment>
<evidence type="ECO:0000256" key="5">
    <source>
        <dbReference type="ARBA" id="ARBA00022598"/>
    </source>
</evidence>
<evidence type="ECO:0000256" key="1">
    <source>
        <dbReference type="ARBA" id="ARBA00004496"/>
    </source>
</evidence>
<dbReference type="HOGENOM" id="CLU_023797_1_1_5"/>
<dbReference type="GO" id="GO:0016260">
    <property type="term" value="P:selenocysteine biosynthetic process"/>
    <property type="evidence" value="ECO:0007669"/>
    <property type="project" value="UniProtKB-UniRule"/>
</dbReference>
<dbReference type="Gene3D" id="1.10.287.40">
    <property type="entry name" value="Serine-tRNA synthetase, tRNA binding domain"/>
    <property type="match status" value="1"/>
</dbReference>
<dbReference type="SUPFAM" id="SSF55681">
    <property type="entry name" value="Class II aaRS and biotin synthetases"/>
    <property type="match status" value="1"/>
</dbReference>
<name>A0A0H3G058_ZYMMA</name>
<dbReference type="PROSITE" id="PS50862">
    <property type="entry name" value="AA_TRNA_LIGASE_II"/>
    <property type="match status" value="1"/>
</dbReference>
<evidence type="ECO:0000256" key="2">
    <source>
        <dbReference type="ARBA" id="ARBA00005045"/>
    </source>
</evidence>
<dbReference type="PANTHER" id="PTHR43697">
    <property type="entry name" value="SERYL-TRNA SYNTHETASE"/>
    <property type="match status" value="1"/>
</dbReference>
<dbReference type="Pfam" id="PF02403">
    <property type="entry name" value="Seryl_tRNA_N"/>
    <property type="match status" value="1"/>
</dbReference>
<accession>A0A0H3G058</accession>
<evidence type="ECO:0000256" key="6">
    <source>
        <dbReference type="ARBA" id="ARBA00022741"/>
    </source>
</evidence>
<keyword evidence="5 12" id="KW-0436">Ligase</keyword>
<comment type="catalytic activity">
    <reaction evidence="11 12">
        <text>tRNA(Ser) + L-serine + ATP = L-seryl-tRNA(Ser) + AMP + diphosphate + H(+)</text>
        <dbReference type="Rhea" id="RHEA:12292"/>
        <dbReference type="Rhea" id="RHEA-COMP:9669"/>
        <dbReference type="Rhea" id="RHEA-COMP:9703"/>
        <dbReference type="ChEBI" id="CHEBI:15378"/>
        <dbReference type="ChEBI" id="CHEBI:30616"/>
        <dbReference type="ChEBI" id="CHEBI:33019"/>
        <dbReference type="ChEBI" id="CHEBI:33384"/>
        <dbReference type="ChEBI" id="CHEBI:78442"/>
        <dbReference type="ChEBI" id="CHEBI:78533"/>
        <dbReference type="ChEBI" id="CHEBI:456215"/>
        <dbReference type="EC" id="6.1.1.11"/>
    </reaction>
</comment>
<evidence type="ECO:0000256" key="4">
    <source>
        <dbReference type="ARBA" id="ARBA00022490"/>
    </source>
</evidence>
<dbReference type="PRINTS" id="PR00981">
    <property type="entry name" value="TRNASYNTHSER"/>
</dbReference>
<evidence type="ECO:0000259" key="16">
    <source>
        <dbReference type="PROSITE" id="PS50862"/>
    </source>
</evidence>
<evidence type="ECO:0000313" key="17">
    <source>
        <dbReference type="EMBL" id="AEH62171.1"/>
    </source>
</evidence>
<sequence>MHDIRLIRSEPENFDKALSRRGFEPVSKTILEMDGERRTLALELQTLQTKRNEVSRQIGQAMKQGEKDKAEEMKAEVSAIKEKMAALEGEEAALGDKLQRFLSTIPNLAAEDVPEGKDEQDNKEVFRWGEPRQFSFKPKEHADFAPALGLDFDTAAAMSGARFALMKGAMARLNRAIGQYMLDCQTEKNGFTEIAPPLLVRDHALFGTGQLPKFEEDLFHTTDDRWLIPTAEVCLTNIVRESILDEKALPLRFTALTPCFRAEAGAAGRDTRGLIRQHQFDKVEMVAITTPEQSTAEQMRMVECAEQILQNLKLPYRRVLLCTGDMGFSATRTYDLEVWLPGQNCYREISSISDCGAFQARRMNTRYRPEEGKGNAAVHTLNGSGLAVGRTLVAILENYQEEDGTVTIPEVLHPYMNGITKLEII</sequence>
<dbReference type="InterPro" id="IPR045864">
    <property type="entry name" value="aa-tRNA-synth_II/BPL/LPL"/>
</dbReference>
<feature type="binding site" evidence="12 14">
    <location>
        <begin position="261"/>
        <end position="263"/>
    </location>
    <ligand>
        <name>ATP</name>
        <dbReference type="ChEBI" id="CHEBI:30616"/>
    </ligand>
</feature>
<evidence type="ECO:0000256" key="9">
    <source>
        <dbReference type="ARBA" id="ARBA00023146"/>
    </source>
</evidence>
<organism evidence="17 18">
    <name type="scientific">Zymomonas mobilis subsp. mobilis (strain ATCC 10988 / DSM 424 / LMG 404 / NCIMB 8938 / NRRL B-806 / ZM1)</name>
    <dbReference type="NCBI Taxonomy" id="555217"/>
    <lineage>
        <taxon>Bacteria</taxon>
        <taxon>Pseudomonadati</taxon>
        <taxon>Pseudomonadota</taxon>
        <taxon>Alphaproteobacteria</taxon>
        <taxon>Sphingomonadales</taxon>
        <taxon>Zymomonadaceae</taxon>
        <taxon>Zymomonas</taxon>
    </lineage>
</organism>
<dbReference type="AlphaFoldDB" id="A0A0H3G058"/>
<dbReference type="UniPathway" id="UPA00906">
    <property type="reaction ID" value="UER00895"/>
</dbReference>
<feature type="binding site" evidence="13">
    <location>
        <position position="230"/>
    </location>
    <ligand>
        <name>L-serine</name>
        <dbReference type="ChEBI" id="CHEBI:33384"/>
    </ligand>
</feature>
<reference evidence="17 18" key="1">
    <citation type="journal article" date="2011" name="J. Bacteriol.">
        <title>Genome sequence of the ethanol-producing Zymomonas mobilis subsp. mobilis lectotype strain ATCC 10988.</title>
        <authorList>
            <person name="Pappas K.M."/>
            <person name="Kouvelis V.N."/>
            <person name="Saunders E."/>
            <person name="Brettin T.S."/>
            <person name="Bruce D."/>
            <person name="Detter C."/>
            <person name="Balakireva M."/>
            <person name="Han C.S."/>
            <person name="Savvakis G."/>
            <person name="Kyrpides N.C."/>
            <person name="Typas M.A."/>
        </authorList>
    </citation>
    <scope>NUCLEOTIDE SEQUENCE [LARGE SCALE GENOMIC DNA]</scope>
    <source>
        <strain evidence="18">ATCC 10988 / DSM 424 / CCUG 17860 / LMG 404 / NCIMB 8938 / NRRL B-806 / ZM1</strain>
    </source>
</reference>
<dbReference type="Gene3D" id="3.30.930.10">
    <property type="entry name" value="Bira Bifunctional Protein, Domain 2"/>
    <property type="match status" value="1"/>
</dbReference>
<keyword evidence="15" id="KW-0175">Coiled coil</keyword>
<proteinExistence type="inferred from homology"/>
<feature type="binding site" evidence="12 13">
    <location>
        <position position="284"/>
    </location>
    <ligand>
        <name>L-serine</name>
        <dbReference type="ChEBI" id="CHEBI:33384"/>
    </ligand>
</feature>
<comment type="catalytic activity">
    <reaction evidence="10 12">
        <text>tRNA(Sec) + L-serine + ATP = L-seryl-tRNA(Sec) + AMP + diphosphate + H(+)</text>
        <dbReference type="Rhea" id="RHEA:42580"/>
        <dbReference type="Rhea" id="RHEA-COMP:9742"/>
        <dbReference type="Rhea" id="RHEA-COMP:10128"/>
        <dbReference type="ChEBI" id="CHEBI:15378"/>
        <dbReference type="ChEBI" id="CHEBI:30616"/>
        <dbReference type="ChEBI" id="CHEBI:33019"/>
        <dbReference type="ChEBI" id="CHEBI:33384"/>
        <dbReference type="ChEBI" id="CHEBI:78442"/>
        <dbReference type="ChEBI" id="CHEBI:78533"/>
        <dbReference type="ChEBI" id="CHEBI:456215"/>
        <dbReference type="EC" id="6.1.1.11"/>
    </reaction>
</comment>
<dbReference type="Proteomes" id="UP000001494">
    <property type="component" value="Chromosome"/>
</dbReference>
<dbReference type="EMBL" id="CP002850">
    <property type="protein sequence ID" value="AEH62171.1"/>
    <property type="molecule type" value="Genomic_DNA"/>
</dbReference>
<evidence type="ECO:0000256" key="11">
    <source>
        <dbReference type="ARBA" id="ARBA00048823"/>
    </source>
</evidence>
<dbReference type="InterPro" id="IPR015866">
    <property type="entry name" value="Ser-tRNA-synth_1_N"/>
</dbReference>
<comment type="caution">
    <text evidence="12">Lacks conserved residue(s) required for the propagation of feature annotation.</text>
</comment>
<evidence type="ECO:0000256" key="14">
    <source>
        <dbReference type="PIRSR" id="PIRSR001529-2"/>
    </source>
</evidence>
<dbReference type="RefSeq" id="WP_011240838.1">
    <property type="nucleotide sequence ID" value="NC_017262.1"/>
</dbReference>
<dbReference type="GO" id="GO:0004828">
    <property type="term" value="F:serine-tRNA ligase activity"/>
    <property type="evidence" value="ECO:0007669"/>
    <property type="project" value="UniProtKB-UniRule"/>
</dbReference>
<keyword evidence="8 12" id="KW-0648">Protein biosynthesis</keyword>
<keyword evidence="9 12" id="KW-0030">Aminoacyl-tRNA synthetase</keyword>
<dbReference type="InterPro" id="IPR002317">
    <property type="entry name" value="Ser-tRNA-ligase_type_1"/>
</dbReference>
<feature type="domain" description="Aminoacyl-transfer RNA synthetases class-II family profile" evidence="16">
    <location>
        <begin position="187"/>
        <end position="409"/>
    </location>
</feature>
<dbReference type="InterPro" id="IPR010978">
    <property type="entry name" value="tRNA-bd_arm"/>
</dbReference>
<keyword evidence="7 12" id="KW-0067">ATP-binding</keyword>
<dbReference type="InterPro" id="IPR033729">
    <property type="entry name" value="SerRS_core"/>
</dbReference>
<gene>
    <name evidence="12" type="primary">serS</name>
    <name evidence="17" type="ordered locus">Zmob_0321</name>
</gene>
<comment type="domain">
    <text evidence="12">Consists of two distinct domains, a catalytic core and a N-terminal extension that is involved in tRNA binding.</text>
</comment>
<dbReference type="GO" id="GO:0005737">
    <property type="term" value="C:cytoplasm"/>
    <property type="evidence" value="ECO:0007669"/>
    <property type="project" value="UniProtKB-SubCell"/>
</dbReference>
<dbReference type="PIRSF" id="PIRSF001529">
    <property type="entry name" value="Ser-tRNA-synth_IIa"/>
    <property type="match status" value="1"/>
</dbReference>
<feature type="binding site" evidence="12 14">
    <location>
        <begin position="348"/>
        <end position="351"/>
    </location>
    <ligand>
        <name>ATP</name>
        <dbReference type="ChEBI" id="CHEBI:30616"/>
    </ligand>
</feature>
<dbReference type="OrthoDB" id="9804647at2"/>
<dbReference type="EC" id="6.1.1.11" evidence="12"/>
<feature type="binding site" evidence="12">
    <location>
        <begin position="230"/>
        <end position="232"/>
    </location>
    <ligand>
        <name>L-serine</name>
        <dbReference type="ChEBI" id="CHEBI:33384"/>
    </ligand>
</feature>
<comment type="function">
    <text evidence="12">Catalyzes the attachment of serine to tRNA(Ser). Is also able to aminoacylate tRNA(Sec) with serine, to form the misacylated tRNA L-seryl-tRNA(Sec), which will be further converted into selenocysteinyl-tRNA(Sec).</text>
</comment>
<dbReference type="InterPro" id="IPR006195">
    <property type="entry name" value="aa-tRNA-synth_II"/>
</dbReference>
<dbReference type="CDD" id="cd00770">
    <property type="entry name" value="SerRS_core"/>
    <property type="match status" value="1"/>
</dbReference>
<feature type="binding site" evidence="13">
    <location>
        <position position="261"/>
    </location>
    <ligand>
        <name>L-serine</name>
        <dbReference type="ChEBI" id="CHEBI:33384"/>
    </ligand>
</feature>
<dbReference type="GO" id="GO:0006434">
    <property type="term" value="P:seryl-tRNA aminoacylation"/>
    <property type="evidence" value="ECO:0007669"/>
    <property type="project" value="UniProtKB-UniRule"/>
</dbReference>
<dbReference type="eggNOG" id="COG0172">
    <property type="taxonomic scope" value="Bacteria"/>
</dbReference>
<dbReference type="KEGG" id="zmm:Zmob_0321"/>
<feature type="coiled-coil region" evidence="15">
    <location>
        <begin position="37"/>
        <end position="90"/>
    </location>
</feature>
<feature type="binding site" evidence="12">
    <location>
        <position position="384"/>
    </location>
    <ligand>
        <name>L-serine</name>
        <dbReference type="ChEBI" id="CHEBI:33384"/>
    </ligand>
</feature>
<protein>
    <recommendedName>
        <fullName evidence="12">Serine--tRNA ligase</fullName>
        <ecNumber evidence="12">6.1.1.11</ecNumber>
    </recommendedName>
    <alternativeName>
        <fullName evidence="12">Seryl-tRNA synthetase</fullName>
        <shortName evidence="12">SerRS</shortName>
    </alternativeName>
    <alternativeName>
        <fullName evidence="12">Seryl-tRNA(Ser/Sec) synthetase</fullName>
    </alternativeName>
</protein>
<evidence type="ECO:0000256" key="7">
    <source>
        <dbReference type="ARBA" id="ARBA00022840"/>
    </source>
</evidence>
<dbReference type="GO" id="GO:0005524">
    <property type="term" value="F:ATP binding"/>
    <property type="evidence" value="ECO:0007669"/>
    <property type="project" value="UniProtKB-UniRule"/>
</dbReference>
<keyword evidence="4 12" id="KW-0963">Cytoplasm</keyword>
<dbReference type="InterPro" id="IPR042103">
    <property type="entry name" value="SerRS_1_N_sf"/>
</dbReference>
<evidence type="ECO:0000256" key="15">
    <source>
        <dbReference type="SAM" id="Coils"/>
    </source>
</evidence>